<reference evidence="1 2" key="2">
    <citation type="submission" date="2019-08" db="EMBL/GenBank/DDBJ databases">
        <authorList>
            <person name="Henke P."/>
        </authorList>
    </citation>
    <scope>NUCLEOTIDE SEQUENCE [LARGE SCALE GENOMIC DNA]</scope>
    <source>
        <strain evidence="1">Phe10_nw2017</strain>
    </source>
</reference>
<organism evidence="1 2">
    <name type="scientific">Planctomyces bekefii</name>
    <dbReference type="NCBI Taxonomy" id="1653850"/>
    <lineage>
        <taxon>Bacteria</taxon>
        <taxon>Pseudomonadati</taxon>
        <taxon>Planctomycetota</taxon>
        <taxon>Planctomycetia</taxon>
        <taxon>Planctomycetales</taxon>
        <taxon>Planctomycetaceae</taxon>
        <taxon>Planctomyces</taxon>
    </lineage>
</organism>
<comment type="caution">
    <text evidence="1">The sequence shown here is derived from an EMBL/GenBank/DDBJ whole genome shotgun (WGS) entry which is preliminary data.</text>
</comment>
<evidence type="ECO:0000313" key="1">
    <source>
        <dbReference type="EMBL" id="TWW11770.1"/>
    </source>
</evidence>
<dbReference type="InterPro" id="IPR008930">
    <property type="entry name" value="Terpenoid_cyclase/PrenylTrfase"/>
</dbReference>
<keyword evidence="2" id="KW-1185">Reference proteome</keyword>
<dbReference type="EMBL" id="SRHE01000047">
    <property type="protein sequence ID" value="TWW11770.1"/>
    <property type="molecule type" value="Genomic_DNA"/>
</dbReference>
<dbReference type="AlphaFoldDB" id="A0A5C6MAH5"/>
<name>A0A5C6MAH5_9PLAN</name>
<accession>A0A5C6MAH5</accession>
<evidence type="ECO:0000313" key="2">
    <source>
        <dbReference type="Proteomes" id="UP000321083"/>
    </source>
</evidence>
<dbReference type="Gene3D" id="1.50.10.20">
    <property type="match status" value="1"/>
</dbReference>
<gene>
    <name evidence="1" type="ORF">E3A20_04190</name>
</gene>
<evidence type="ECO:0008006" key="3">
    <source>
        <dbReference type="Google" id="ProtNLM"/>
    </source>
</evidence>
<protein>
    <recommendedName>
        <fullName evidence="3">Squalene cyclase C-terminal domain-containing protein</fullName>
    </recommendedName>
</protein>
<dbReference type="SUPFAM" id="SSF48239">
    <property type="entry name" value="Terpenoid cyclases/Protein prenyltransferases"/>
    <property type="match status" value="1"/>
</dbReference>
<sequence>MVQAAEGERRSTTVPRFDAAVEKGLAYLRQERTAGTHGGEQVLAAYAMYKCGVAKTDGLIQKALAEAAGRSAGPRYQPVGSYDHIYGAGVDAMLMADIDKEKYVPNLQVIANYVQSVQRSNGSWSDTPTTAGDISMSQYAVLALWACQRAGCVISPECVERAAEPTADSGPTTT</sequence>
<reference evidence="1 2" key="1">
    <citation type="submission" date="2019-08" db="EMBL/GenBank/DDBJ databases">
        <title>100 year-old enigma solved: identification of Planctomyces bekefii, the type genus and species of the phylum Planctomycetes.</title>
        <authorList>
            <person name="Svetlana D.N."/>
            <person name="Overmann J."/>
        </authorList>
    </citation>
    <scope>NUCLEOTIDE SEQUENCE [LARGE SCALE GENOMIC DNA]</scope>
    <source>
        <strain evidence="1">Phe10_nw2017</strain>
    </source>
</reference>
<dbReference type="Proteomes" id="UP000321083">
    <property type="component" value="Unassembled WGS sequence"/>
</dbReference>
<proteinExistence type="predicted"/>